<gene>
    <name evidence="6" type="primary">LOC106478219</name>
</gene>
<evidence type="ECO:0000256" key="2">
    <source>
        <dbReference type="ARBA" id="ARBA00043942"/>
    </source>
</evidence>
<keyword evidence="5" id="KW-1185">Reference proteome</keyword>
<dbReference type="PANTHER" id="PTHR28052:SF1">
    <property type="entry name" value="UPF0545 PROTEIN C22ORF39"/>
    <property type="match status" value="1"/>
</dbReference>
<dbReference type="InterPro" id="IPR021475">
    <property type="entry name" value="Pants/Emi1-like"/>
</dbReference>
<accession>A0ABM1C4V0</accession>
<evidence type="ECO:0000313" key="5">
    <source>
        <dbReference type="Proteomes" id="UP000694941"/>
    </source>
</evidence>
<name>A0ABM1C4V0_LIMPO</name>
<dbReference type="GeneID" id="106478219"/>
<reference evidence="6" key="1">
    <citation type="submission" date="2025-08" db="UniProtKB">
        <authorList>
            <consortium name="RefSeq"/>
        </authorList>
    </citation>
    <scope>IDENTIFICATION</scope>
    <source>
        <tissue evidence="6">Muscle</tissue>
    </source>
</reference>
<evidence type="ECO:0000256" key="4">
    <source>
        <dbReference type="ARBA" id="ARBA00044235"/>
    </source>
</evidence>
<dbReference type="Pfam" id="PF11326">
    <property type="entry name" value="PANTS-like"/>
    <property type="match status" value="1"/>
</dbReference>
<dbReference type="RefSeq" id="XP_013794198.1">
    <property type="nucleotide sequence ID" value="XM_013938744.2"/>
</dbReference>
<evidence type="ECO:0000313" key="6">
    <source>
        <dbReference type="RefSeq" id="XP_013794198.1"/>
    </source>
</evidence>
<evidence type="ECO:0000256" key="1">
    <source>
        <dbReference type="ARBA" id="ARBA00006412"/>
    </source>
</evidence>
<comment type="similarity">
    <text evidence="1">Belongs to the UPF0545 family.</text>
</comment>
<dbReference type="Proteomes" id="UP000694941">
    <property type="component" value="Unplaced"/>
</dbReference>
<comment type="subcellular location">
    <subcellularLocation>
        <location evidence="2">Synaptic cleft</location>
    </subcellularLocation>
</comment>
<evidence type="ECO:0000256" key="3">
    <source>
        <dbReference type="ARBA" id="ARBA00044072"/>
    </source>
</evidence>
<dbReference type="PANTHER" id="PTHR28052">
    <property type="entry name" value="UPF0545 PROTEIN C22ORF39"/>
    <property type="match status" value="1"/>
</dbReference>
<organism evidence="5 6">
    <name type="scientific">Limulus polyphemus</name>
    <name type="common">Atlantic horseshoe crab</name>
    <dbReference type="NCBI Taxonomy" id="6850"/>
    <lineage>
        <taxon>Eukaryota</taxon>
        <taxon>Metazoa</taxon>
        <taxon>Ecdysozoa</taxon>
        <taxon>Arthropoda</taxon>
        <taxon>Chelicerata</taxon>
        <taxon>Merostomata</taxon>
        <taxon>Xiphosura</taxon>
        <taxon>Limulidae</taxon>
        <taxon>Limulus</taxon>
    </lineage>
</organism>
<proteinExistence type="inferred from homology"/>
<protein>
    <recommendedName>
        <fullName evidence="3">Synaptic plasticity regulator PANTS</fullName>
    </recommendedName>
    <alternativeName>
        <fullName evidence="4">Plasticity-associated neural transcript short</fullName>
    </alternativeName>
</protein>
<sequence>MAAASSNLEFETVCVDSGALPDDAWMVHPCEWYKEEYKDCKSLKARFHQYFVHGQTVDCTQWQNDFKNCMSWRKYRDIDAFKNVLESERNRIIQRQAASQANNIWELRKEPPEDWNKPLPDWMQKEHEYSYLKLKQKERNGATETSSCVIL</sequence>